<protein>
    <submittedName>
        <fullName evidence="2">Uncharacterized protein</fullName>
    </submittedName>
</protein>
<keyword evidence="3" id="KW-1185">Reference proteome</keyword>
<evidence type="ECO:0000256" key="1">
    <source>
        <dbReference type="SAM" id="MobiDB-lite"/>
    </source>
</evidence>
<evidence type="ECO:0000313" key="3">
    <source>
        <dbReference type="Proteomes" id="UP000203936"/>
    </source>
</evidence>
<sequence length="119" mass="13244">MKTYQQFITESTQRINEAMSPEQLAKAKEGLNPSEVFKVTGKDFASMATNQSLAKELKSKSNFIHATWNGDSLTSISVYNKKGLLKSSYGADAIRVSKSDWHKNTTKAEKPHNPALDHL</sequence>
<reference evidence="2 3" key="1">
    <citation type="submission" date="2016-03" db="EMBL/GenBank/DDBJ databases">
        <title>Genome analysis of T4 like phage of avian pathogenic Escherichia coli.</title>
        <authorList>
            <person name="Xu J."/>
            <person name="Chen M."/>
            <person name="Zhang W."/>
        </authorList>
    </citation>
    <scope>NUCLEOTIDE SEQUENCE [LARGE SCALE GENOMIC DNA]</scope>
</reference>
<evidence type="ECO:0000313" key="2">
    <source>
        <dbReference type="EMBL" id="AND75787.1"/>
    </source>
</evidence>
<dbReference type="RefSeq" id="YP_009323314.1">
    <property type="nucleotide sequence ID" value="NC_031928.1"/>
</dbReference>
<dbReference type="KEGG" id="vg:30308440"/>
<gene>
    <name evidence="2" type="ORF">WG01_115</name>
</gene>
<accession>A0A172Q180</accession>
<dbReference type="GeneID" id="30308440"/>
<dbReference type="EMBL" id="KU878968">
    <property type="protein sequence ID" value="AND75787.1"/>
    <property type="molecule type" value="Genomic_DNA"/>
</dbReference>
<proteinExistence type="predicted"/>
<name>A0A172Q180_9CAUD</name>
<dbReference type="Proteomes" id="UP000203936">
    <property type="component" value="Segment"/>
</dbReference>
<feature type="region of interest" description="Disordered" evidence="1">
    <location>
        <begin position="100"/>
        <end position="119"/>
    </location>
</feature>
<organism evidence="2 3">
    <name type="scientific">Escherichia phage WG01</name>
    <dbReference type="NCBI Taxonomy" id="1837931"/>
    <lineage>
        <taxon>Viruses</taxon>
        <taxon>Duplodnaviria</taxon>
        <taxon>Heunggongvirae</taxon>
        <taxon>Uroviricota</taxon>
        <taxon>Caudoviricetes</taxon>
        <taxon>Pantevenvirales</taxon>
        <taxon>Straboviridae</taxon>
        <taxon>Tevenvirinae</taxon>
        <taxon>Dhakavirus</taxon>
        <taxon>Dhakavirus wg01</taxon>
    </lineage>
</organism>